<evidence type="ECO:0000313" key="3">
    <source>
        <dbReference type="Proteomes" id="UP000281553"/>
    </source>
</evidence>
<dbReference type="PROSITE" id="PS50878">
    <property type="entry name" value="RT_POL"/>
    <property type="match status" value="1"/>
</dbReference>
<dbReference type="AlphaFoldDB" id="A0A3P6SVW9"/>
<dbReference type="InterPro" id="IPR000477">
    <property type="entry name" value="RT_dom"/>
</dbReference>
<dbReference type="OrthoDB" id="6257278at2759"/>
<evidence type="ECO:0000313" key="2">
    <source>
        <dbReference type="EMBL" id="VDK76827.1"/>
    </source>
</evidence>
<sequence>MGTPLGPLLADIFMGKLEKFQLNYQIHKLKQYNRYIDDIFAIATTKTNVEAPFNAVNQAHLSSKFTLEVETASSLHFLNVFLSCRPDGSV</sequence>
<proteinExistence type="predicted"/>
<dbReference type="Proteomes" id="UP000281553">
    <property type="component" value="Unassembled WGS sequence"/>
</dbReference>
<gene>
    <name evidence="2" type="ORF">DILT_LOCUS2799</name>
</gene>
<keyword evidence="3" id="KW-1185">Reference proteome</keyword>
<name>A0A3P6SVW9_DIBLA</name>
<feature type="domain" description="Reverse transcriptase" evidence="1">
    <location>
        <begin position="1"/>
        <end position="90"/>
    </location>
</feature>
<accession>A0A3P6SVW9</accession>
<evidence type="ECO:0000259" key="1">
    <source>
        <dbReference type="PROSITE" id="PS50878"/>
    </source>
</evidence>
<reference evidence="2 3" key="1">
    <citation type="submission" date="2018-11" db="EMBL/GenBank/DDBJ databases">
        <authorList>
            <consortium name="Pathogen Informatics"/>
        </authorList>
    </citation>
    <scope>NUCLEOTIDE SEQUENCE [LARGE SCALE GENOMIC DNA]</scope>
</reference>
<protein>
    <recommendedName>
        <fullName evidence="1">Reverse transcriptase domain-containing protein</fullName>
    </recommendedName>
</protein>
<dbReference type="PANTHER" id="PTHR21301">
    <property type="entry name" value="REVERSE TRANSCRIPTASE"/>
    <property type="match status" value="1"/>
</dbReference>
<dbReference type="EMBL" id="UYRU01042640">
    <property type="protein sequence ID" value="VDK76827.1"/>
    <property type="molecule type" value="Genomic_DNA"/>
</dbReference>
<dbReference type="PANTHER" id="PTHR21301:SF10">
    <property type="entry name" value="REVERSE TRANSCRIPTASE DOMAIN-CONTAINING PROTEIN"/>
    <property type="match status" value="1"/>
</dbReference>
<organism evidence="2 3">
    <name type="scientific">Dibothriocephalus latus</name>
    <name type="common">Fish tapeworm</name>
    <name type="synonym">Diphyllobothrium latum</name>
    <dbReference type="NCBI Taxonomy" id="60516"/>
    <lineage>
        <taxon>Eukaryota</taxon>
        <taxon>Metazoa</taxon>
        <taxon>Spiralia</taxon>
        <taxon>Lophotrochozoa</taxon>
        <taxon>Platyhelminthes</taxon>
        <taxon>Cestoda</taxon>
        <taxon>Eucestoda</taxon>
        <taxon>Diphyllobothriidea</taxon>
        <taxon>Diphyllobothriidae</taxon>
        <taxon>Dibothriocephalus</taxon>
    </lineage>
</organism>